<dbReference type="EMBL" id="FUEG01000014">
    <property type="protein sequence ID" value="SJL11561.1"/>
    <property type="molecule type" value="Genomic_DNA"/>
</dbReference>
<accession>A0A284RS26</accession>
<feature type="compositionally biased region" description="Polar residues" evidence="1">
    <location>
        <begin position="16"/>
        <end position="25"/>
    </location>
</feature>
<feature type="region of interest" description="Disordered" evidence="1">
    <location>
        <begin position="1"/>
        <end position="39"/>
    </location>
</feature>
<keyword evidence="5" id="KW-1185">Reference proteome</keyword>
<dbReference type="OrthoDB" id="3028418at2759"/>
<dbReference type="Proteomes" id="UP000219338">
    <property type="component" value="Unassembled WGS sequence"/>
</dbReference>
<feature type="transmembrane region" description="Helical" evidence="2">
    <location>
        <begin position="290"/>
        <end position="311"/>
    </location>
</feature>
<dbReference type="AlphaFoldDB" id="A0A284RS26"/>
<evidence type="ECO:0000313" key="4">
    <source>
        <dbReference type="EMBL" id="SJL11561.1"/>
    </source>
</evidence>
<dbReference type="InterPro" id="IPR045338">
    <property type="entry name" value="DUF6535"/>
</dbReference>
<evidence type="ECO:0000259" key="3">
    <source>
        <dbReference type="Pfam" id="PF20153"/>
    </source>
</evidence>
<organism evidence="4 5">
    <name type="scientific">Armillaria ostoyae</name>
    <name type="common">Armillaria root rot fungus</name>
    <dbReference type="NCBI Taxonomy" id="47428"/>
    <lineage>
        <taxon>Eukaryota</taxon>
        <taxon>Fungi</taxon>
        <taxon>Dikarya</taxon>
        <taxon>Basidiomycota</taxon>
        <taxon>Agaricomycotina</taxon>
        <taxon>Agaricomycetes</taxon>
        <taxon>Agaricomycetidae</taxon>
        <taxon>Agaricales</taxon>
        <taxon>Marasmiineae</taxon>
        <taxon>Physalacriaceae</taxon>
        <taxon>Armillaria</taxon>
    </lineage>
</organism>
<evidence type="ECO:0000313" key="5">
    <source>
        <dbReference type="Proteomes" id="UP000219338"/>
    </source>
</evidence>
<keyword evidence="2" id="KW-1133">Transmembrane helix</keyword>
<dbReference type="Pfam" id="PF20153">
    <property type="entry name" value="DUF6535"/>
    <property type="match status" value="1"/>
</dbReference>
<sequence>MPTIHAAQDADDEDLQSSSSAQNDGTRTETPDDLEDDSQLEINIQRLVENLTAYFSRRRRRSTRGMMGIQRREYIVKGNDPFNYEEKFPEDKEHEELGPTARVWRTYLEECSVYDIERVEGWRDGLDVLLVFAGLFSAVVTTFVAQTSQSLQVDNSAVTASLLFELINVQRAAGNGSLVNDVPHSGLTPFSDFHPTASDSWVNGLWLVSLSLSLATALFAVLTKQWIHQYMSVPSGTPRDRCRVRQFRYMGLERWRVDLIIGMLPVLMSLSLGVFLAGLVLFLIPLRVPIASAVGSIAFTSFAAYFITNFLPIIYPSCPYRTPLVQYMFPVYAHANRLRGWIISHFFRRRPPGNAEAEKPTGYTTETSGVVLEQPIRSLRAAEHAAVGLSADDIDLYALSWLFEISSNPSVHNIVVHSLSALPLRSVNSLKSQVESTRHQSMDSLMSRLEQSALEPDIRELLTSLRDDMRDDNPFIRRRELSRYIRIYLRFAATPGFIFYMPSVQNMLPLGTFAALQSVEILYQAGVRTSLLNVVIIALMDPTGESRLCLQPIVWASILRRLHPLDSSINVSLLLNEIPTSFWHPMFPPPPLVFTSGTLELMARMEPDPEIASILTGLKIMSPSPQVDEPVPLCVAIRTCLYQYVFETIIQGHVDIRTIHRGSVDYLGPTNEFPESPQDPKLCFLLKTASSPSLWDMPKVSYGEPYDEPRYSYTFIGRVLLNIGVHLDVNKFSLTDECIPSFGLDVNRHAVLKLLYKMISSAEFGNGPLCVKDCCITLIIFLRVLNSTSYRPRFLPEDWCTPALAAKSVRIAFEDEWKLCFYETLVVFKEDMQRFTSATELTLHFFSSSLFRNQAVGHFVTRRLFDSVADVPHRAHGHIDDAVVVVRAFLLALVPDRLDSQIFQQARDYVFEPQTLFTACALLLVHHDETRASPVLRHLALLSPYHPSWLQCLERLNTVLEHFIRNVEREDYSRRMGAFQAFVRAGCVDDYGMDGAGFMQDEDDRPNNPPMNMRSPLSLWRRFRWHRDRETTNREVVSSGGQV</sequence>
<feature type="transmembrane region" description="Helical" evidence="2">
    <location>
        <begin position="126"/>
        <end position="145"/>
    </location>
</feature>
<reference evidence="5" key="1">
    <citation type="journal article" date="2017" name="Nat. Ecol. Evol.">
        <title>Genome expansion and lineage-specific genetic innovations in the forest pathogenic fungi Armillaria.</title>
        <authorList>
            <person name="Sipos G."/>
            <person name="Prasanna A.N."/>
            <person name="Walter M.C."/>
            <person name="O'Connor E."/>
            <person name="Balint B."/>
            <person name="Krizsan K."/>
            <person name="Kiss B."/>
            <person name="Hess J."/>
            <person name="Varga T."/>
            <person name="Slot J."/>
            <person name="Riley R."/>
            <person name="Boka B."/>
            <person name="Rigling D."/>
            <person name="Barry K."/>
            <person name="Lee J."/>
            <person name="Mihaltcheva S."/>
            <person name="LaButti K."/>
            <person name="Lipzen A."/>
            <person name="Waldron R."/>
            <person name="Moloney N.M."/>
            <person name="Sperisen C."/>
            <person name="Kredics L."/>
            <person name="Vagvoelgyi C."/>
            <person name="Patrignani A."/>
            <person name="Fitzpatrick D."/>
            <person name="Nagy I."/>
            <person name="Doyle S."/>
            <person name="Anderson J.B."/>
            <person name="Grigoriev I.V."/>
            <person name="Gueldener U."/>
            <person name="Muensterkoetter M."/>
            <person name="Nagy L.G."/>
        </authorList>
    </citation>
    <scope>NUCLEOTIDE SEQUENCE [LARGE SCALE GENOMIC DNA]</scope>
    <source>
        <strain evidence="5">C18/9</strain>
    </source>
</reference>
<gene>
    <name evidence="4" type="ORF">ARMOST_14966</name>
</gene>
<protein>
    <recommendedName>
        <fullName evidence="3">DUF6535 domain-containing protein</fullName>
    </recommendedName>
</protein>
<feature type="transmembrane region" description="Helical" evidence="2">
    <location>
        <begin position="259"/>
        <end position="284"/>
    </location>
</feature>
<proteinExistence type="predicted"/>
<feature type="transmembrane region" description="Helical" evidence="2">
    <location>
        <begin position="201"/>
        <end position="222"/>
    </location>
</feature>
<evidence type="ECO:0000256" key="1">
    <source>
        <dbReference type="SAM" id="MobiDB-lite"/>
    </source>
</evidence>
<feature type="transmembrane region" description="Helical" evidence="2">
    <location>
        <begin position="484"/>
        <end position="501"/>
    </location>
</feature>
<keyword evidence="2" id="KW-0812">Transmembrane</keyword>
<keyword evidence="2" id="KW-0472">Membrane</keyword>
<feature type="domain" description="DUF6535" evidence="3">
    <location>
        <begin position="104"/>
        <end position="284"/>
    </location>
</feature>
<name>A0A284RS26_ARMOS</name>
<evidence type="ECO:0000256" key="2">
    <source>
        <dbReference type="SAM" id="Phobius"/>
    </source>
</evidence>